<comment type="function">
    <text evidence="9">Catalyzes 2 different reactions between oxygene and the acireductone 1,2-dihydroxy-3-keto-5-methylthiopentene (DHK-MTPene) depending upon the metal bound in the active site. Fe-containing acireductone dioxygenase (Fe-ARD) produces formate and 2-keto-4-methylthiobutyrate (KMTB), the alpha-ketoacid precursor of methionine in the methionine recycle pathway. Ni-containing acireductone dioxygenase (Ni-ARD) produces methylthiopropionate, carbon monoxide and formate, and does not lie on the methionine recycle pathway.</text>
</comment>
<accession>A0A347WBX6</accession>
<dbReference type="GeneID" id="98313381"/>
<proteinExistence type="inferred from homology"/>
<dbReference type="GO" id="GO:0005506">
    <property type="term" value="F:iron ion binding"/>
    <property type="evidence" value="ECO:0007669"/>
    <property type="project" value="UniProtKB-UniRule"/>
</dbReference>
<dbReference type="PANTHER" id="PTHR23418:SF0">
    <property type="entry name" value="ACIREDUCTONE DIOXYGENASE"/>
    <property type="match status" value="1"/>
</dbReference>
<dbReference type="KEGG" id="ksc:CD178_01596"/>
<comment type="similarity">
    <text evidence="9">Belongs to the acireductone dioxygenase (ARD) family.</text>
</comment>
<keyword evidence="4 9" id="KW-0479">Metal-binding</keyword>
<keyword evidence="3 9" id="KW-0028">Amino-acid biosynthesis</keyword>
<dbReference type="GO" id="GO:0019509">
    <property type="term" value="P:L-methionine salvage from methylthioadenosine"/>
    <property type="evidence" value="ECO:0007669"/>
    <property type="project" value="UniProtKB-UniRule"/>
</dbReference>
<dbReference type="HAMAP" id="MF_01682">
    <property type="entry name" value="Salvage_MtnD"/>
    <property type="match status" value="1"/>
</dbReference>
<dbReference type="AlphaFoldDB" id="A0A347WBX6"/>
<keyword evidence="6 9" id="KW-0560">Oxidoreductase</keyword>
<evidence type="ECO:0000256" key="6">
    <source>
        <dbReference type="ARBA" id="ARBA00023002"/>
    </source>
</evidence>
<keyword evidence="11" id="KW-1185">Reference proteome</keyword>
<feature type="binding site" evidence="9">
    <location>
        <position position="97"/>
    </location>
    <ligand>
        <name>Ni(2+)</name>
        <dbReference type="ChEBI" id="CHEBI:49786"/>
    </ligand>
</feature>
<feature type="site" description="May play a role in metal incorporation in vivo" evidence="9">
    <location>
        <position position="96"/>
    </location>
</feature>
<dbReference type="InterPro" id="IPR004313">
    <property type="entry name" value="ARD"/>
</dbReference>
<evidence type="ECO:0000256" key="1">
    <source>
        <dbReference type="ARBA" id="ARBA00000428"/>
    </source>
</evidence>
<name>A0A347WBX6_9PROT</name>
<dbReference type="PANTHER" id="PTHR23418">
    <property type="entry name" value="ACIREDUCTONE DIOXYGENASE"/>
    <property type="match status" value="1"/>
</dbReference>
<dbReference type="Pfam" id="PF03079">
    <property type="entry name" value="ARD"/>
    <property type="match status" value="1"/>
</dbReference>
<feature type="binding site" evidence="9">
    <location>
        <position position="103"/>
    </location>
    <ligand>
        <name>Ni(2+)</name>
        <dbReference type="ChEBI" id="CHEBI:49786"/>
    </ligand>
</feature>
<feature type="binding site" evidence="9">
    <location>
        <position position="97"/>
    </location>
    <ligand>
        <name>Fe(2+)</name>
        <dbReference type="ChEBI" id="CHEBI:29033"/>
    </ligand>
</feature>
<dbReference type="GO" id="GO:0010308">
    <property type="term" value="F:acireductone dioxygenase (Ni2+-requiring) activity"/>
    <property type="evidence" value="ECO:0007669"/>
    <property type="project" value="UniProtKB-UniRule"/>
</dbReference>
<feature type="binding site" evidence="9">
    <location>
        <position position="141"/>
    </location>
    <ligand>
        <name>Fe(2+)</name>
        <dbReference type="ChEBI" id="CHEBI:29033"/>
    </ligand>
</feature>
<feature type="binding site" evidence="9">
    <location>
        <position position="141"/>
    </location>
    <ligand>
        <name>Ni(2+)</name>
        <dbReference type="ChEBI" id="CHEBI:49786"/>
    </ligand>
</feature>
<comment type="cofactor">
    <cofactor evidence="9">
        <name>Fe(2+)</name>
        <dbReference type="ChEBI" id="CHEBI:29033"/>
    </cofactor>
    <text evidence="9">Binds 1 Fe(2+) cation per monomer.</text>
</comment>
<dbReference type="Gene3D" id="2.60.120.10">
    <property type="entry name" value="Jelly Rolls"/>
    <property type="match status" value="1"/>
</dbReference>
<dbReference type="Proteomes" id="UP000264120">
    <property type="component" value="Chromosome"/>
</dbReference>
<keyword evidence="8 9" id="KW-0486">Methionine biosynthesis</keyword>
<sequence length="180" mass="19701">MSVLDVYADNNPGTAIIHLTDPARIAGELAAIGVRFERWDSPVVPPRDAPEAEVLAAYRPYLDQLMGETGAGSADVLRVGPDTEGWAQARRKFLSEHVHSEDEVRFFVHGQGNFILHVNDRVYNVCCTARDLISVPAGTPHWFDGGTTPDFVTLRIFTNTDGWIAQYTGSDIAASFSPEA</sequence>
<dbReference type="EC" id="1.13.11.53" evidence="9"/>
<organism evidence="10 11">
    <name type="scientific">Komagataeibacter saccharivorans</name>
    <dbReference type="NCBI Taxonomy" id="265959"/>
    <lineage>
        <taxon>Bacteria</taxon>
        <taxon>Pseudomonadati</taxon>
        <taxon>Pseudomonadota</taxon>
        <taxon>Alphaproteobacteria</taxon>
        <taxon>Acetobacterales</taxon>
        <taxon>Acetobacteraceae</taxon>
        <taxon>Komagataeibacter</taxon>
    </lineage>
</organism>
<keyword evidence="5 9" id="KW-0223">Dioxygenase</keyword>
<evidence type="ECO:0000256" key="9">
    <source>
        <dbReference type="HAMAP-Rule" id="MF_01682"/>
    </source>
</evidence>
<dbReference type="EMBL" id="CP023036">
    <property type="protein sequence ID" value="AXY22369.1"/>
    <property type="molecule type" value="Genomic_DNA"/>
</dbReference>
<evidence type="ECO:0000256" key="3">
    <source>
        <dbReference type="ARBA" id="ARBA00022605"/>
    </source>
</evidence>
<evidence type="ECO:0000256" key="5">
    <source>
        <dbReference type="ARBA" id="ARBA00022964"/>
    </source>
</evidence>
<keyword evidence="2 9" id="KW-0533">Nickel</keyword>
<feature type="binding site" evidence="9">
    <location>
        <position position="99"/>
    </location>
    <ligand>
        <name>Fe(2+)</name>
        <dbReference type="ChEBI" id="CHEBI:29033"/>
    </ligand>
</feature>
<dbReference type="UniPathway" id="UPA00904">
    <property type="reaction ID" value="UER00878"/>
</dbReference>
<evidence type="ECO:0000256" key="4">
    <source>
        <dbReference type="ARBA" id="ARBA00022723"/>
    </source>
</evidence>
<dbReference type="InterPro" id="IPR014710">
    <property type="entry name" value="RmlC-like_jellyroll"/>
</dbReference>
<comment type="catalytic activity">
    <reaction evidence="1 9">
        <text>1,2-dihydroxy-5-(methylsulfanyl)pent-1-en-3-one + O2 = 4-methylsulfanyl-2-oxobutanoate + formate + 2 H(+)</text>
        <dbReference type="Rhea" id="RHEA:24504"/>
        <dbReference type="ChEBI" id="CHEBI:15378"/>
        <dbReference type="ChEBI" id="CHEBI:15379"/>
        <dbReference type="ChEBI" id="CHEBI:15740"/>
        <dbReference type="ChEBI" id="CHEBI:16723"/>
        <dbReference type="ChEBI" id="CHEBI:49252"/>
        <dbReference type="EC" id="1.13.11.54"/>
    </reaction>
</comment>
<dbReference type="RefSeq" id="WP_102325616.1">
    <property type="nucleotide sequence ID" value="NZ_CALCQY010000029.1"/>
</dbReference>
<comment type="subunit">
    <text evidence="9">Monomer.</text>
</comment>
<comment type="pathway">
    <text evidence="9">Amino-acid biosynthesis; L-methionine biosynthesis via salvage pathway; L-methionine from S-methyl-5-thio-alpha-D-ribose 1-phosphate: step 5/6.</text>
</comment>
<feature type="site" description="May play a role in transmitting local conformational changes" evidence="9">
    <location>
        <position position="102"/>
    </location>
</feature>
<dbReference type="InterPro" id="IPR011051">
    <property type="entry name" value="RmlC_Cupin_sf"/>
</dbReference>
<dbReference type="GO" id="GO:0019284">
    <property type="term" value="P:L-methionine salvage from S-adenosylmethionine"/>
    <property type="evidence" value="ECO:0007669"/>
    <property type="project" value="InterPro"/>
</dbReference>
<gene>
    <name evidence="9 10" type="primary">mtnD</name>
    <name evidence="10" type="ORF">CD178_01596</name>
</gene>
<dbReference type="InterPro" id="IPR023956">
    <property type="entry name" value="ARD_bac"/>
</dbReference>
<feature type="binding site" evidence="9">
    <location>
        <position position="99"/>
    </location>
    <ligand>
        <name>Ni(2+)</name>
        <dbReference type="ChEBI" id="CHEBI:49786"/>
    </ligand>
</feature>
<evidence type="ECO:0000313" key="10">
    <source>
        <dbReference type="EMBL" id="AXY22369.1"/>
    </source>
</evidence>
<dbReference type="CDD" id="cd02232">
    <property type="entry name" value="cupin_ARD"/>
    <property type="match status" value="1"/>
</dbReference>
<comment type="cofactor">
    <cofactor evidence="9">
        <name>Ni(2+)</name>
        <dbReference type="ChEBI" id="CHEBI:49786"/>
    </cofactor>
    <text evidence="9">Binds 1 nickel ion per monomer.</text>
</comment>
<dbReference type="GO" id="GO:0010309">
    <property type="term" value="F:acireductone dioxygenase [iron(II)-requiring] activity"/>
    <property type="evidence" value="ECO:0007669"/>
    <property type="project" value="UniProtKB-UniRule"/>
</dbReference>
<reference evidence="10 11" key="1">
    <citation type="submission" date="2017-08" db="EMBL/GenBank/DDBJ databases">
        <title>Complete genome sequence of Gluconacetobacter saccharivorans CV1 isolated from Fermented Vinegar.</title>
        <authorList>
            <person name="Kim S.-Y."/>
        </authorList>
    </citation>
    <scope>NUCLEOTIDE SEQUENCE [LARGE SCALE GENOMIC DNA]</scope>
    <source>
        <strain evidence="10 11">CV1</strain>
    </source>
</reference>
<evidence type="ECO:0000256" key="2">
    <source>
        <dbReference type="ARBA" id="ARBA00022596"/>
    </source>
</evidence>
<dbReference type="GO" id="GO:0016151">
    <property type="term" value="F:nickel cation binding"/>
    <property type="evidence" value="ECO:0007669"/>
    <property type="project" value="UniProtKB-UniRule"/>
</dbReference>
<dbReference type="SUPFAM" id="SSF51182">
    <property type="entry name" value="RmlC-like cupins"/>
    <property type="match status" value="1"/>
</dbReference>
<evidence type="ECO:0000256" key="7">
    <source>
        <dbReference type="ARBA" id="ARBA00023004"/>
    </source>
</evidence>
<comment type="catalytic activity">
    <reaction evidence="9">
        <text>1,2-dihydroxy-5-(methylsulfanyl)pent-1-en-3-one + O2 = 3-(methylsulfanyl)propanoate + CO + formate + 2 H(+)</text>
        <dbReference type="Rhea" id="RHEA:14161"/>
        <dbReference type="ChEBI" id="CHEBI:15378"/>
        <dbReference type="ChEBI" id="CHEBI:15379"/>
        <dbReference type="ChEBI" id="CHEBI:15740"/>
        <dbReference type="ChEBI" id="CHEBI:17245"/>
        <dbReference type="ChEBI" id="CHEBI:49016"/>
        <dbReference type="ChEBI" id="CHEBI:49252"/>
        <dbReference type="EC" id="1.13.11.53"/>
    </reaction>
</comment>
<dbReference type="OrthoDB" id="9795636at2"/>
<feature type="site" description="Important to generate the dianion" evidence="9">
    <location>
        <position position="105"/>
    </location>
</feature>
<evidence type="ECO:0000256" key="8">
    <source>
        <dbReference type="ARBA" id="ARBA00023167"/>
    </source>
</evidence>
<feature type="binding site" evidence="9">
    <location>
        <position position="103"/>
    </location>
    <ligand>
        <name>Fe(2+)</name>
        <dbReference type="ChEBI" id="CHEBI:29033"/>
    </ligand>
</feature>
<keyword evidence="7 9" id="KW-0408">Iron</keyword>
<dbReference type="EC" id="1.13.11.54" evidence="9"/>
<evidence type="ECO:0000313" key="11">
    <source>
        <dbReference type="Proteomes" id="UP000264120"/>
    </source>
</evidence>
<protein>
    <recommendedName>
        <fullName evidence="9">Acireductone dioxygenase</fullName>
    </recommendedName>
    <alternativeName>
        <fullName evidence="9">1,2-dihydroxy-3-keto-5-methylthiopentene dioxygenase</fullName>
        <shortName evidence="9">DHK-MTPene dioxygenase</shortName>
    </alternativeName>
    <alternativeName>
        <fullName evidence="9">Acireductone dioxygenase (Fe(2+)-requiring)</fullName>
        <shortName evidence="9">ARD'</shortName>
        <shortName evidence="9">Fe-ARD</shortName>
        <ecNumber evidence="9">1.13.11.54</ecNumber>
    </alternativeName>
    <alternativeName>
        <fullName evidence="9">Acireductone dioxygenase (Ni(2+)-requiring)</fullName>
        <shortName evidence="9">ARD</shortName>
        <shortName evidence="9">Ni-ARD</shortName>
        <ecNumber evidence="9">1.13.11.53</ecNumber>
    </alternativeName>
</protein>